<evidence type="ECO:0000313" key="5">
    <source>
        <dbReference type="EMBL" id="NXR24789.1"/>
    </source>
</evidence>
<dbReference type="PROSITE" id="PS51004">
    <property type="entry name" value="SEMA"/>
    <property type="match status" value="1"/>
</dbReference>
<dbReference type="InterPro" id="IPR015943">
    <property type="entry name" value="WD40/YVTN_repeat-like_dom_sf"/>
</dbReference>
<dbReference type="EMBL" id="VWYM01018290">
    <property type="protein sequence ID" value="NXR24789.1"/>
    <property type="molecule type" value="Genomic_DNA"/>
</dbReference>
<feature type="region of interest" description="Disordered" evidence="3">
    <location>
        <begin position="369"/>
        <end position="405"/>
    </location>
</feature>
<feature type="domain" description="Sema" evidence="4">
    <location>
        <begin position="1"/>
        <end position="435"/>
    </location>
</feature>
<name>A0A7L2JMM3_CINMU</name>
<comment type="caution">
    <text evidence="5">The sequence shown here is derived from an EMBL/GenBank/DDBJ whole genome shotgun (WGS) entry which is preliminary data.</text>
</comment>
<dbReference type="InterPro" id="IPR001627">
    <property type="entry name" value="Semap_dom"/>
</dbReference>
<dbReference type="Pfam" id="PF01403">
    <property type="entry name" value="Sema"/>
    <property type="match status" value="1"/>
</dbReference>
<evidence type="ECO:0000256" key="1">
    <source>
        <dbReference type="ARBA" id="ARBA00023180"/>
    </source>
</evidence>
<dbReference type="GO" id="GO:0071526">
    <property type="term" value="P:semaphorin-plexin signaling pathway"/>
    <property type="evidence" value="ECO:0007669"/>
    <property type="project" value="TreeGrafter"/>
</dbReference>
<dbReference type="GO" id="GO:0007411">
    <property type="term" value="P:axon guidance"/>
    <property type="evidence" value="ECO:0007669"/>
    <property type="project" value="TreeGrafter"/>
</dbReference>
<sequence length="465" mass="49748">QDECHNYIRVLVPRDAETLLACGTNAFSPLCRTYQVSSLAQKGDEVSGQARCPFDAKQSIVALFVGGCWAGGGTWGWPGGTGVTRCVPPTDGSLYSATVADFQASDAVIYRSLSPGQAPLRTLKYSSRWLQEPHFVQVLPYGPYVYFFFREVAVELSTLGKVLVARVARVCRNDRGGSPRVLERRWTSFLKVRLQCSVPGDTIFYFDVLEAVTPPQTLHGRPAVLALFGTQPNRQGHGDVGTIPGSAVCAFYLADVERSFEGPFAEPRGATWTPVPEDRVPQPRPGCCAGMGPAAGVVASGDFPDETLVFAKEHPLLHGAVSPAGGRPLFTRTGTRLTQLAVDTGAGPLANQTVLFLGAEDGRVLKGERGVRDSGGAGGVGMGVQGSGDVQRARRHRSVQRHRGTSMCKVMEVSEGMAGDRARTGTGTWMAAVSPCPCRSCLAARDPYCVWLPSRGCVPFSEDLP</sequence>
<feature type="non-terminal residue" evidence="5">
    <location>
        <position position="465"/>
    </location>
</feature>
<dbReference type="GO" id="GO:0001755">
    <property type="term" value="P:neural crest cell migration"/>
    <property type="evidence" value="ECO:0007669"/>
    <property type="project" value="TreeGrafter"/>
</dbReference>
<feature type="compositionally biased region" description="Gly residues" evidence="3">
    <location>
        <begin position="373"/>
        <end position="386"/>
    </location>
</feature>
<dbReference type="AlphaFoldDB" id="A0A7L2JMM3"/>
<dbReference type="Proteomes" id="UP000590623">
    <property type="component" value="Unassembled WGS sequence"/>
</dbReference>
<dbReference type="OrthoDB" id="9988752at2759"/>
<protein>
    <submittedName>
        <fullName evidence="5">SEM6C protein</fullName>
    </submittedName>
</protein>
<comment type="caution">
    <text evidence="2">Lacks conserved residue(s) required for the propagation of feature annotation.</text>
</comment>
<dbReference type="PANTHER" id="PTHR11036:SF11">
    <property type="entry name" value="SEMAPHORIN-6C"/>
    <property type="match status" value="1"/>
</dbReference>
<accession>A0A7L2JMM3</accession>
<dbReference type="SUPFAM" id="SSF101912">
    <property type="entry name" value="Sema domain"/>
    <property type="match status" value="1"/>
</dbReference>
<dbReference type="GO" id="GO:0030215">
    <property type="term" value="F:semaphorin receptor binding"/>
    <property type="evidence" value="ECO:0007669"/>
    <property type="project" value="InterPro"/>
</dbReference>
<evidence type="ECO:0000256" key="2">
    <source>
        <dbReference type="PROSITE-ProRule" id="PRU00352"/>
    </source>
</evidence>
<keyword evidence="6" id="KW-1185">Reference proteome</keyword>
<gene>
    <name evidence="5" type="primary">Sema6c</name>
    <name evidence="5" type="ORF">CINMEX_R05772</name>
</gene>
<evidence type="ECO:0000256" key="3">
    <source>
        <dbReference type="SAM" id="MobiDB-lite"/>
    </source>
</evidence>
<proteinExistence type="predicted"/>
<dbReference type="PANTHER" id="PTHR11036">
    <property type="entry name" value="SEMAPHORIN"/>
    <property type="match status" value="1"/>
</dbReference>
<dbReference type="GO" id="GO:0045499">
    <property type="term" value="F:chemorepellent activity"/>
    <property type="evidence" value="ECO:0007669"/>
    <property type="project" value="TreeGrafter"/>
</dbReference>
<dbReference type="Gene3D" id="2.130.10.10">
    <property type="entry name" value="YVTN repeat-like/Quinoprotein amine dehydrogenase"/>
    <property type="match status" value="1"/>
</dbReference>
<dbReference type="InterPro" id="IPR036352">
    <property type="entry name" value="Semap_dom_sf"/>
</dbReference>
<dbReference type="Gene3D" id="3.30.1680.10">
    <property type="entry name" value="ligand-binding face of the semaphorins, domain 2"/>
    <property type="match status" value="1"/>
</dbReference>
<dbReference type="GO" id="GO:0030335">
    <property type="term" value="P:positive regulation of cell migration"/>
    <property type="evidence" value="ECO:0007669"/>
    <property type="project" value="TreeGrafter"/>
</dbReference>
<reference evidence="5 6" key="1">
    <citation type="submission" date="2019-09" db="EMBL/GenBank/DDBJ databases">
        <title>Bird 10,000 Genomes (B10K) Project - Family phase.</title>
        <authorList>
            <person name="Zhang G."/>
        </authorList>
    </citation>
    <scope>NUCLEOTIDE SEQUENCE [LARGE SCALE GENOMIC DNA]</scope>
    <source>
        <strain evidence="5">B10K-DU-001-77</strain>
        <tissue evidence="5">Muscle</tissue>
    </source>
</reference>
<dbReference type="SMART" id="SM00630">
    <property type="entry name" value="Sema"/>
    <property type="match status" value="1"/>
</dbReference>
<dbReference type="GO" id="GO:0005886">
    <property type="term" value="C:plasma membrane"/>
    <property type="evidence" value="ECO:0007669"/>
    <property type="project" value="TreeGrafter"/>
</dbReference>
<feature type="compositionally biased region" description="Basic residues" evidence="3">
    <location>
        <begin position="393"/>
        <end position="404"/>
    </location>
</feature>
<feature type="non-terminal residue" evidence="5">
    <location>
        <position position="1"/>
    </location>
</feature>
<keyword evidence="1" id="KW-0325">Glycoprotein</keyword>
<organism evidence="5 6">
    <name type="scientific">Cinclus mexicanus</name>
    <name type="common">American dipper</name>
    <dbReference type="NCBI Taxonomy" id="161649"/>
    <lineage>
        <taxon>Eukaryota</taxon>
        <taxon>Metazoa</taxon>
        <taxon>Chordata</taxon>
        <taxon>Craniata</taxon>
        <taxon>Vertebrata</taxon>
        <taxon>Euteleostomi</taxon>
        <taxon>Archelosauria</taxon>
        <taxon>Archosauria</taxon>
        <taxon>Dinosauria</taxon>
        <taxon>Saurischia</taxon>
        <taxon>Theropoda</taxon>
        <taxon>Coelurosauria</taxon>
        <taxon>Aves</taxon>
        <taxon>Neognathae</taxon>
        <taxon>Neoaves</taxon>
        <taxon>Telluraves</taxon>
        <taxon>Australaves</taxon>
        <taxon>Passeriformes</taxon>
        <taxon>Cinclidae</taxon>
        <taxon>Cinclus</taxon>
    </lineage>
</organism>
<evidence type="ECO:0000313" key="6">
    <source>
        <dbReference type="Proteomes" id="UP000590623"/>
    </source>
</evidence>
<dbReference type="InterPro" id="IPR027231">
    <property type="entry name" value="Semaphorin"/>
</dbReference>
<evidence type="ECO:0000259" key="4">
    <source>
        <dbReference type="PROSITE" id="PS51004"/>
    </source>
</evidence>